<name>A0ABU2B7L1_9CORY</name>
<evidence type="ECO:0000256" key="1">
    <source>
        <dbReference type="SAM" id="Phobius"/>
    </source>
</evidence>
<comment type="caution">
    <text evidence="2">The sequence shown here is derived from an EMBL/GenBank/DDBJ whole genome shotgun (WGS) entry which is preliminary data.</text>
</comment>
<sequence length="182" mass="19799">MSRYQHNPPTKIGEWLKIFSFFLILLALPALLLLIAPDWTPRSTVILGSEKDNWSTPLIDANSTPQECTENVALILSNSWDCNGNEISSGVVAAGTIKERTITRALKGYGQTPGFGDIPVTHEGNVYRASDPTGIFGGHALMLFGKGDMSDQAILVIINGPDAQELGDTIFDQLKELEREGI</sequence>
<keyword evidence="1" id="KW-0812">Transmembrane</keyword>
<dbReference type="RefSeq" id="WP_277103427.1">
    <property type="nucleotide sequence ID" value="NZ_BAAAJS010000079.1"/>
</dbReference>
<feature type="transmembrane region" description="Helical" evidence="1">
    <location>
        <begin position="15"/>
        <end position="36"/>
    </location>
</feature>
<evidence type="ECO:0000313" key="3">
    <source>
        <dbReference type="Proteomes" id="UP001183619"/>
    </source>
</evidence>
<dbReference type="Proteomes" id="UP001183619">
    <property type="component" value="Unassembled WGS sequence"/>
</dbReference>
<accession>A0ABU2B7L1</accession>
<gene>
    <name evidence="2" type="ORF">J2S37_000934</name>
</gene>
<dbReference type="EMBL" id="JAVDYF010000001">
    <property type="protein sequence ID" value="MDR7354396.1"/>
    <property type="molecule type" value="Genomic_DNA"/>
</dbReference>
<evidence type="ECO:0000313" key="2">
    <source>
        <dbReference type="EMBL" id="MDR7354396.1"/>
    </source>
</evidence>
<keyword evidence="3" id="KW-1185">Reference proteome</keyword>
<protein>
    <submittedName>
        <fullName evidence="2">Uncharacterized protein</fullName>
    </submittedName>
</protein>
<reference evidence="2 3" key="1">
    <citation type="submission" date="2023-07" db="EMBL/GenBank/DDBJ databases">
        <title>Sequencing the genomes of 1000 actinobacteria strains.</title>
        <authorList>
            <person name="Klenk H.-P."/>
        </authorList>
    </citation>
    <scope>NUCLEOTIDE SEQUENCE [LARGE SCALE GENOMIC DNA]</scope>
    <source>
        <strain evidence="2 3">DSM 44508</strain>
    </source>
</reference>
<organism evidence="2 3">
    <name type="scientific">Corynebacterium felinum</name>
    <dbReference type="NCBI Taxonomy" id="131318"/>
    <lineage>
        <taxon>Bacteria</taxon>
        <taxon>Bacillati</taxon>
        <taxon>Actinomycetota</taxon>
        <taxon>Actinomycetes</taxon>
        <taxon>Mycobacteriales</taxon>
        <taxon>Corynebacteriaceae</taxon>
        <taxon>Corynebacterium</taxon>
    </lineage>
</organism>
<keyword evidence="1" id="KW-0472">Membrane</keyword>
<keyword evidence="1" id="KW-1133">Transmembrane helix</keyword>
<proteinExistence type="predicted"/>